<protein>
    <submittedName>
        <fullName evidence="2">Alkylhydroperoxidase AhpD family core domain-containing protein</fullName>
    </submittedName>
</protein>
<dbReference type="EMBL" id="FQWV01000005">
    <property type="protein sequence ID" value="SHH23610.1"/>
    <property type="molecule type" value="Genomic_DNA"/>
</dbReference>
<evidence type="ECO:0000259" key="1">
    <source>
        <dbReference type="Pfam" id="PF02627"/>
    </source>
</evidence>
<dbReference type="InterPro" id="IPR004675">
    <property type="entry name" value="AhpD_core"/>
</dbReference>
<dbReference type="SUPFAM" id="SSF69118">
    <property type="entry name" value="AhpD-like"/>
    <property type="match status" value="1"/>
</dbReference>
<dbReference type="Proteomes" id="UP000184357">
    <property type="component" value="Unassembled WGS sequence"/>
</dbReference>
<dbReference type="Pfam" id="PF02627">
    <property type="entry name" value="CMD"/>
    <property type="match status" value="1"/>
</dbReference>
<organism evidence="2 3">
    <name type="scientific">Halobaculum gomorrense</name>
    <dbReference type="NCBI Taxonomy" id="43928"/>
    <lineage>
        <taxon>Archaea</taxon>
        <taxon>Methanobacteriati</taxon>
        <taxon>Methanobacteriota</taxon>
        <taxon>Stenosarchaea group</taxon>
        <taxon>Halobacteria</taxon>
        <taxon>Halobacteriales</taxon>
        <taxon>Haloferacaceae</taxon>
        <taxon>Halobaculum</taxon>
    </lineage>
</organism>
<dbReference type="OrthoDB" id="111898at2157"/>
<evidence type="ECO:0000313" key="2">
    <source>
        <dbReference type="EMBL" id="SHH23610.1"/>
    </source>
</evidence>
<accession>A0A1M5RBW6</accession>
<name>A0A1M5RBW6_9EURY</name>
<dbReference type="NCBIfam" id="TIGR00778">
    <property type="entry name" value="ahpD_dom"/>
    <property type="match status" value="1"/>
</dbReference>
<dbReference type="Gene3D" id="1.20.1290.10">
    <property type="entry name" value="AhpD-like"/>
    <property type="match status" value="1"/>
</dbReference>
<dbReference type="RefSeq" id="WP_073309318.1">
    <property type="nucleotide sequence ID" value="NZ_FQWV01000005.1"/>
</dbReference>
<keyword evidence="2" id="KW-0575">Peroxidase</keyword>
<dbReference type="GO" id="GO:0051920">
    <property type="term" value="F:peroxiredoxin activity"/>
    <property type="evidence" value="ECO:0007669"/>
    <property type="project" value="InterPro"/>
</dbReference>
<reference evidence="2 3" key="1">
    <citation type="submission" date="2016-11" db="EMBL/GenBank/DDBJ databases">
        <authorList>
            <person name="Jaros S."/>
            <person name="Januszkiewicz K."/>
            <person name="Wedrychowicz H."/>
        </authorList>
    </citation>
    <scope>NUCLEOTIDE SEQUENCE [LARGE SCALE GENOMIC DNA]</scope>
    <source>
        <strain evidence="2 3">DSM 9297</strain>
    </source>
</reference>
<dbReference type="InterPro" id="IPR003779">
    <property type="entry name" value="CMD-like"/>
</dbReference>
<dbReference type="PANTHER" id="PTHR33930">
    <property type="entry name" value="ALKYL HYDROPEROXIDE REDUCTASE AHPD"/>
    <property type="match status" value="1"/>
</dbReference>
<proteinExistence type="predicted"/>
<dbReference type="STRING" id="43928.SAMN05443636_2126"/>
<feature type="domain" description="Carboxymuconolactone decarboxylase-like" evidence="1">
    <location>
        <begin position="48"/>
        <end position="111"/>
    </location>
</feature>
<dbReference type="InterPro" id="IPR029032">
    <property type="entry name" value="AhpD-like"/>
</dbReference>
<dbReference type="PANTHER" id="PTHR33930:SF2">
    <property type="entry name" value="BLR3452 PROTEIN"/>
    <property type="match status" value="1"/>
</dbReference>
<dbReference type="AlphaFoldDB" id="A0A1M5RBW6"/>
<keyword evidence="3" id="KW-1185">Reference proteome</keyword>
<sequence length="138" mass="15227">MATTSTADSYDDTVTEIEETLGMVPGFFGGMNRDGLVDEWPTFKRMTLGETAIPAKYKELINLAVAANLKCPYCVHFHRAAAKLHGATDEELTELSFLAGYTSRYSSMLHAQAYDLDTFESEVEQIGTHLQSHLAADD</sequence>
<gene>
    <name evidence="2" type="ORF">SAMN05443636_2126</name>
</gene>
<evidence type="ECO:0000313" key="3">
    <source>
        <dbReference type="Proteomes" id="UP000184357"/>
    </source>
</evidence>
<keyword evidence="2" id="KW-0560">Oxidoreductase</keyword>